<evidence type="ECO:0000256" key="2">
    <source>
        <dbReference type="SAM" id="SignalP"/>
    </source>
</evidence>
<comment type="caution">
    <text evidence="3">The sequence shown here is derived from an EMBL/GenBank/DDBJ whole genome shotgun (WGS) entry which is preliminary data.</text>
</comment>
<evidence type="ECO:0000256" key="1">
    <source>
        <dbReference type="SAM" id="Phobius"/>
    </source>
</evidence>
<feature type="signal peptide" evidence="2">
    <location>
        <begin position="1"/>
        <end position="21"/>
    </location>
</feature>
<proteinExistence type="predicted"/>
<keyword evidence="1" id="KW-0472">Membrane</keyword>
<feature type="chain" id="PRO_5006183767" description="Signal peptidase" evidence="2">
    <location>
        <begin position="22"/>
        <end position="72"/>
    </location>
</feature>
<evidence type="ECO:0008006" key="5">
    <source>
        <dbReference type="Google" id="ProtNLM"/>
    </source>
</evidence>
<keyword evidence="1" id="KW-1133">Transmembrane helix</keyword>
<evidence type="ECO:0000313" key="4">
    <source>
        <dbReference type="Proteomes" id="UP000050443"/>
    </source>
</evidence>
<dbReference type="EMBL" id="JRLF01000009">
    <property type="protein sequence ID" value="KQB40934.1"/>
    <property type="molecule type" value="Genomic_DNA"/>
</dbReference>
<accession>A0A0Q0S5X4</accession>
<gene>
    <name evidence="3" type="ORF">RC62_4308</name>
</gene>
<organism evidence="3 4">
    <name type="scientific">Flavobacterium aquidurense</name>
    <dbReference type="NCBI Taxonomy" id="362413"/>
    <lineage>
        <taxon>Bacteria</taxon>
        <taxon>Pseudomonadati</taxon>
        <taxon>Bacteroidota</taxon>
        <taxon>Flavobacteriia</taxon>
        <taxon>Flavobacteriales</taxon>
        <taxon>Flavobacteriaceae</taxon>
        <taxon>Flavobacterium</taxon>
    </lineage>
</organism>
<dbReference type="Proteomes" id="UP000050443">
    <property type="component" value="Unassembled WGS sequence"/>
</dbReference>
<dbReference type="AlphaFoldDB" id="A0A0Q0S5X4"/>
<feature type="transmembrane region" description="Helical" evidence="1">
    <location>
        <begin position="45"/>
        <end position="62"/>
    </location>
</feature>
<sequence length="72" mass="8057">MKIKTIFFALFFTLINLTVFAAEPPVPMQPMGVPVNPPTSDINQDILLLLVSALFLGLYTVYNQNLKRKASM</sequence>
<evidence type="ECO:0000313" key="3">
    <source>
        <dbReference type="EMBL" id="KQB40934.1"/>
    </source>
</evidence>
<protein>
    <recommendedName>
        <fullName evidence="5">Signal peptidase</fullName>
    </recommendedName>
</protein>
<keyword evidence="2" id="KW-0732">Signal</keyword>
<dbReference type="PATRIC" id="fig|362413.3.peg.4230"/>
<reference evidence="3 4" key="1">
    <citation type="submission" date="2014-09" db="EMBL/GenBank/DDBJ databases">
        <title>Genome sequence of Flavobacterium aquidurense RC62.</title>
        <authorList>
            <person name="Kim J.F."/>
            <person name="Kwak M.-J."/>
        </authorList>
    </citation>
    <scope>NUCLEOTIDE SEQUENCE [LARGE SCALE GENOMIC DNA]</scope>
    <source>
        <strain evidence="3 4">RC62</strain>
    </source>
</reference>
<keyword evidence="1" id="KW-0812">Transmembrane</keyword>
<name>A0A0Q0S5X4_9FLAO</name>
<dbReference type="RefSeq" id="WP_055093867.1">
    <property type="nucleotide sequence ID" value="NZ_JRLF01000009.1"/>
</dbReference>